<evidence type="ECO:0000313" key="1">
    <source>
        <dbReference type="EMBL" id="CAF0727636.1"/>
    </source>
</evidence>
<dbReference type="AlphaFoldDB" id="A0A813MX27"/>
<organism evidence="1 2">
    <name type="scientific">Adineta ricciae</name>
    <name type="common">Rotifer</name>
    <dbReference type="NCBI Taxonomy" id="249248"/>
    <lineage>
        <taxon>Eukaryota</taxon>
        <taxon>Metazoa</taxon>
        <taxon>Spiralia</taxon>
        <taxon>Gnathifera</taxon>
        <taxon>Rotifera</taxon>
        <taxon>Eurotatoria</taxon>
        <taxon>Bdelloidea</taxon>
        <taxon>Adinetida</taxon>
        <taxon>Adinetidae</taxon>
        <taxon>Adineta</taxon>
    </lineage>
</organism>
<gene>
    <name evidence="1" type="ORF">EDS130_LOCUS849</name>
</gene>
<evidence type="ECO:0000313" key="2">
    <source>
        <dbReference type="Proteomes" id="UP000663852"/>
    </source>
</evidence>
<sequence length="68" mass="7888">MLEYANILYISLKCLSESQSNEKTPLDVIQSVEYFILSIRLQSKISIDLQTSFRKSIRKHKQLSNAIL</sequence>
<dbReference type="EMBL" id="CAJNOJ010000002">
    <property type="protein sequence ID" value="CAF0727636.1"/>
    <property type="molecule type" value="Genomic_DNA"/>
</dbReference>
<proteinExistence type="predicted"/>
<dbReference type="Proteomes" id="UP000663852">
    <property type="component" value="Unassembled WGS sequence"/>
</dbReference>
<protein>
    <submittedName>
        <fullName evidence="1">Uncharacterized protein</fullName>
    </submittedName>
</protein>
<comment type="caution">
    <text evidence="1">The sequence shown here is derived from an EMBL/GenBank/DDBJ whole genome shotgun (WGS) entry which is preliminary data.</text>
</comment>
<reference evidence="1" key="1">
    <citation type="submission" date="2021-02" db="EMBL/GenBank/DDBJ databases">
        <authorList>
            <person name="Nowell W R."/>
        </authorList>
    </citation>
    <scope>NUCLEOTIDE SEQUENCE</scope>
</reference>
<accession>A0A813MX27</accession>
<name>A0A813MX27_ADIRI</name>